<dbReference type="Gene3D" id="3.40.50.300">
    <property type="entry name" value="P-loop containing nucleotide triphosphate hydrolases"/>
    <property type="match status" value="1"/>
</dbReference>
<accession>A0ABT4TAE7</accession>
<organism evidence="7 8">
    <name type="scientific">Nonomuraea ferruginea</name>
    <dbReference type="NCBI Taxonomy" id="46174"/>
    <lineage>
        <taxon>Bacteria</taxon>
        <taxon>Bacillati</taxon>
        <taxon>Actinomycetota</taxon>
        <taxon>Actinomycetes</taxon>
        <taxon>Streptosporangiales</taxon>
        <taxon>Streptosporangiaceae</taxon>
        <taxon>Nonomuraea</taxon>
    </lineage>
</organism>
<reference evidence="7 8" key="1">
    <citation type="submission" date="2022-11" db="EMBL/GenBank/DDBJ databases">
        <title>Nonomuraea corallina sp. nov., a new species of the genus Nonomuraea isolated from sea side sediment in Thai sea.</title>
        <authorList>
            <person name="Ngamcharungchit C."/>
            <person name="Matsumoto A."/>
            <person name="Suriyachadkun C."/>
            <person name="Panbangred W."/>
            <person name="Inahashi Y."/>
            <person name="Intra B."/>
        </authorList>
    </citation>
    <scope>NUCLEOTIDE SEQUENCE [LARGE SCALE GENOMIC DNA]</scope>
    <source>
        <strain evidence="7 8">DSM 43553</strain>
    </source>
</reference>
<feature type="domain" description="FtsK" evidence="6">
    <location>
        <begin position="360"/>
        <end position="553"/>
    </location>
</feature>
<evidence type="ECO:0000256" key="1">
    <source>
        <dbReference type="ARBA" id="ARBA00022741"/>
    </source>
</evidence>
<dbReference type="PANTHER" id="PTHR22683:SF41">
    <property type="entry name" value="DNA TRANSLOCASE FTSK"/>
    <property type="match status" value="1"/>
</dbReference>
<dbReference type="InterPro" id="IPR050206">
    <property type="entry name" value="FtsK/SpoIIIE/SftA"/>
</dbReference>
<name>A0ABT4TAE7_9ACTN</name>
<evidence type="ECO:0000256" key="4">
    <source>
        <dbReference type="SAM" id="MobiDB-lite"/>
    </source>
</evidence>
<dbReference type="SUPFAM" id="SSF52540">
    <property type="entry name" value="P-loop containing nucleoside triphosphate hydrolases"/>
    <property type="match status" value="1"/>
</dbReference>
<feature type="compositionally biased region" description="Basic and acidic residues" evidence="4">
    <location>
        <begin position="693"/>
        <end position="702"/>
    </location>
</feature>
<keyword evidence="1 3" id="KW-0547">Nucleotide-binding</keyword>
<evidence type="ECO:0000256" key="3">
    <source>
        <dbReference type="PROSITE-ProRule" id="PRU00289"/>
    </source>
</evidence>
<dbReference type="PANTHER" id="PTHR22683">
    <property type="entry name" value="SPORULATION PROTEIN RELATED"/>
    <property type="match status" value="1"/>
</dbReference>
<feature type="binding site" evidence="3">
    <location>
        <begin position="376"/>
        <end position="383"/>
    </location>
    <ligand>
        <name>ATP</name>
        <dbReference type="ChEBI" id="CHEBI:30616"/>
    </ligand>
</feature>
<keyword evidence="5" id="KW-1133">Transmembrane helix</keyword>
<dbReference type="Proteomes" id="UP001212498">
    <property type="component" value="Unassembled WGS sequence"/>
</dbReference>
<feature type="region of interest" description="Disordered" evidence="4">
    <location>
        <begin position="693"/>
        <end position="724"/>
    </location>
</feature>
<dbReference type="InterPro" id="IPR027417">
    <property type="entry name" value="P-loop_NTPase"/>
</dbReference>
<protein>
    <submittedName>
        <fullName evidence="7">FtsK/SpoIIIE domain-containing protein</fullName>
    </submittedName>
</protein>
<keyword evidence="8" id="KW-1185">Reference proteome</keyword>
<evidence type="ECO:0000313" key="7">
    <source>
        <dbReference type="EMBL" id="MDA0646472.1"/>
    </source>
</evidence>
<dbReference type="EMBL" id="JAPNUD010000199">
    <property type="protein sequence ID" value="MDA0646472.1"/>
    <property type="molecule type" value="Genomic_DNA"/>
</dbReference>
<evidence type="ECO:0000259" key="6">
    <source>
        <dbReference type="PROSITE" id="PS50901"/>
    </source>
</evidence>
<dbReference type="InterPro" id="IPR002543">
    <property type="entry name" value="FtsK_dom"/>
</dbReference>
<keyword evidence="5" id="KW-0472">Membrane</keyword>
<feature type="transmembrane region" description="Helical" evidence="5">
    <location>
        <begin position="173"/>
        <end position="191"/>
    </location>
</feature>
<sequence>MTVTDETRDNVVVASPEEIAPVDRAYTCAPASEEPTGEVDSQNEVLEGRVVPVDQPHESGPVDVLAELAARRQERAPLVPVWLRSRADAVQVLAWQAEHTGYVLAYHALRLPKYAAKLLARTPAGAWRVLVELVSWLFDLEGRPVRRAAVSKEESAEYLALSRQRDNRVRARLWTLLIGAVTLTLVSIFVAVAAPAWAQWAIVGVLVAAAGLIGTPADQPLLDRAVVPSRVRKLTSDQVLDALGSLGISAINQALGKKGRGITFPAPIMRDGPGWRAEVDLPLGVTVAEVLDKRDKLASGLRRALGCVWPEPVSEEHPGRLVLWVGDQEMRKARQPAWPLLKSGQVSLFDPIPYGNDQRGRPVSILLMFANVLIGSMPRYGKTFALRVLLLACALDPLAELRLFELKGTGDLSALEKVAHHYAKGATDSAKAACVASLAEVYAELDRRAEVIDGLPRYQAPEFKVTPDLAARKDLGLHPMVVAIDECQELFADDEYGEEAAKYATAIIKRGPALGIILILATQRPDKDSLPKAISANAGIRICLRVMGWQENDMILGTGMHQAGVKATMFTLNDRGISWAVGIAEDPIIVRSAYLDGPTSELIAERAHQLRQAAGTLSGQAIGQEPARRASYDLLADILTVTTAKEEKVWNSTVVDRLAEFRPDAYSQWADLEDDAKTATLTARLKECGVRTDDTWSRDSSGKGRNRKGFHRADVAGALRKRKI</sequence>
<dbReference type="RefSeq" id="WP_271279764.1">
    <property type="nucleotide sequence ID" value="NZ_BAABFD010000004.1"/>
</dbReference>
<keyword evidence="2 3" id="KW-0067">ATP-binding</keyword>
<dbReference type="PROSITE" id="PS50901">
    <property type="entry name" value="FTSK"/>
    <property type="match status" value="1"/>
</dbReference>
<dbReference type="Pfam" id="PF01580">
    <property type="entry name" value="FtsK_SpoIIIE"/>
    <property type="match status" value="1"/>
</dbReference>
<evidence type="ECO:0000256" key="5">
    <source>
        <dbReference type="SAM" id="Phobius"/>
    </source>
</evidence>
<comment type="caution">
    <text evidence="7">The sequence shown here is derived from an EMBL/GenBank/DDBJ whole genome shotgun (WGS) entry which is preliminary data.</text>
</comment>
<evidence type="ECO:0000313" key="8">
    <source>
        <dbReference type="Proteomes" id="UP001212498"/>
    </source>
</evidence>
<gene>
    <name evidence="7" type="ORF">OUY24_38085</name>
</gene>
<evidence type="ECO:0000256" key="2">
    <source>
        <dbReference type="ARBA" id="ARBA00022840"/>
    </source>
</evidence>
<proteinExistence type="predicted"/>
<keyword evidence="5" id="KW-0812">Transmembrane</keyword>